<dbReference type="GO" id="GO:0004618">
    <property type="term" value="F:phosphoglycerate kinase activity"/>
    <property type="evidence" value="ECO:0007669"/>
    <property type="project" value="UniProtKB-EC"/>
</dbReference>
<dbReference type="InterPro" id="IPR001576">
    <property type="entry name" value="Phosphoglycerate_kinase"/>
</dbReference>
<evidence type="ECO:0000256" key="6">
    <source>
        <dbReference type="ARBA" id="ARBA00022840"/>
    </source>
</evidence>
<dbReference type="FunFam" id="3.40.50.1260:FF:000001">
    <property type="entry name" value="Phosphoglycerate kinase"/>
    <property type="match status" value="1"/>
</dbReference>
<protein>
    <recommendedName>
        <fullName evidence="2">phosphoglycerate kinase</fullName>
        <ecNumber evidence="2">2.7.2.3</ecNumber>
    </recommendedName>
</protein>
<dbReference type="InterPro" id="IPR015824">
    <property type="entry name" value="Phosphoglycerate_kinase_N"/>
</dbReference>
<reference evidence="7" key="1">
    <citation type="submission" date="2018-05" db="EMBL/GenBank/DDBJ databases">
        <authorList>
            <person name="Lanie J.A."/>
            <person name="Ng W.-L."/>
            <person name="Kazmierczak K.M."/>
            <person name="Andrzejewski T.M."/>
            <person name="Davidsen T.M."/>
            <person name="Wayne K.J."/>
            <person name="Tettelin H."/>
            <person name="Glass J.I."/>
            <person name="Rusch D."/>
            <person name="Podicherti R."/>
            <person name="Tsui H.-C.T."/>
            <person name="Winkler M.E."/>
        </authorList>
    </citation>
    <scope>NUCLEOTIDE SEQUENCE</scope>
</reference>
<keyword evidence="6" id="KW-0067">ATP-binding</keyword>
<dbReference type="GO" id="GO:0005524">
    <property type="term" value="F:ATP binding"/>
    <property type="evidence" value="ECO:0007669"/>
    <property type="project" value="UniProtKB-KW"/>
</dbReference>
<proteinExistence type="inferred from homology"/>
<evidence type="ECO:0000256" key="1">
    <source>
        <dbReference type="ARBA" id="ARBA00000642"/>
    </source>
</evidence>
<dbReference type="GO" id="GO:0043531">
    <property type="term" value="F:ADP binding"/>
    <property type="evidence" value="ECO:0007669"/>
    <property type="project" value="TreeGrafter"/>
</dbReference>
<dbReference type="PANTHER" id="PTHR11406">
    <property type="entry name" value="PHOSPHOGLYCERATE KINASE"/>
    <property type="match status" value="1"/>
</dbReference>
<keyword evidence="4" id="KW-0547">Nucleotide-binding</keyword>
<evidence type="ECO:0000256" key="2">
    <source>
        <dbReference type="ARBA" id="ARBA00013061"/>
    </source>
</evidence>
<dbReference type="EMBL" id="UINC01001494">
    <property type="protein sequence ID" value="SUZ82148.1"/>
    <property type="molecule type" value="Genomic_DNA"/>
</dbReference>
<dbReference type="PRINTS" id="PR00477">
    <property type="entry name" value="PHGLYCKINASE"/>
</dbReference>
<sequence>MQDGEIADDHRLVASLPTLNFLREAGARVILLSHLGRPNARPSRVYSLEPVAERLAELLSSDVEFVADPIGRGQPLSADLVMLENTRFLSGEMDNASDLAESWAELGELFVNDAFGTAHRAHASTAGLADAMRAKGGEAVAGLLMARELHFLGRAMSEPKHPFVGILGGAKISGKIEVISSLLQRVDRLLIGGAMANTFFQAMGLSIGASLVEDDRVPVARDLLQKSGDKLLLPVDCIVAKELREGAPHRVVASTAIRHDDMVLDIGPETATTFRNVIDSAQTILWNGPMGVFETPPFGVGTIDLAHSVADVCDRGALVVVGGGDSAMAADLSGVTSQLTHVSSGGGASLAFLAGKTLPGVHSLSDKG</sequence>
<comment type="catalytic activity">
    <reaction evidence="1">
        <text>(2R)-3-phosphoglycerate + ATP = (2R)-3-phospho-glyceroyl phosphate + ADP</text>
        <dbReference type="Rhea" id="RHEA:14801"/>
        <dbReference type="ChEBI" id="CHEBI:30616"/>
        <dbReference type="ChEBI" id="CHEBI:57604"/>
        <dbReference type="ChEBI" id="CHEBI:58272"/>
        <dbReference type="ChEBI" id="CHEBI:456216"/>
        <dbReference type="EC" id="2.7.2.3"/>
    </reaction>
</comment>
<dbReference type="Gene3D" id="3.40.50.1260">
    <property type="entry name" value="Phosphoglycerate kinase, N-terminal domain"/>
    <property type="match status" value="2"/>
</dbReference>
<dbReference type="EC" id="2.7.2.3" evidence="2"/>
<dbReference type="PANTHER" id="PTHR11406:SF23">
    <property type="entry name" value="PHOSPHOGLYCERATE KINASE 1, CHLOROPLASTIC-RELATED"/>
    <property type="match status" value="1"/>
</dbReference>
<name>A0A381QU00_9ZZZZ</name>
<evidence type="ECO:0000256" key="4">
    <source>
        <dbReference type="ARBA" id="ARBA00022741"/>
    </source>
</evidence>
<dbReference type="Pfam" id="PF00162">
    <property type="entry name" value="PGK"/>
    <property type="match status" value="1"/>
</dbReference>
<evidence type="ECO:0000313" key="7">
    <source>
        <dbReference type="EMBL" id="SUZ82148.1"/>
    </source>
</evidence>
<dbReference type="InterPro" id="IPR036043">
    <property type="entry name" value="Phosphoglycerate_kinase_sf"/>
</dbReference>
<dbReference type="GO" id="GO:0006096">
    <property type="term" value="P:glycolytic process"/>
    <property type="evidence" value="ECO:0007669"/>
    <property type="project" value="InterPro"/>
</dbReference>
<dbReference type="GO" id="GO:0005829">
    <property type="term" value="C:cytosol"/>
    <property type="evidence" value="ECO:0007669"/>
    <property type="project" value="TreeGrafter"/>
</dbReference>
<dbReference type="GO" id="GO:0006094">
    <property type="term" value="P:gluconeogenesis"/>
    <property type="evidence" value="ECO:0007669"/>
    <property type="project" value="TreeGrafter"/>
</dbReference>
<dbReference type="HAMAP" id="MF_00145">
    <property type="entry name" value="Phosphoglyc_kinase"/>
    <property type="match status" value="1"/>
</dbReference>
<accession>A0A381QU00</accession>
<dbReference type="AlphaFoldDB" id="A0A381QU00"/>
<evidence type="ECO:0000256" key="5">
    <source>
        <dbReference type="ARBA" id="ARBA00022777"/>
    </source>
</evidence>
<dbReference type="SUPFAM" id="SSF53748">
    <property type="entry name" value="Phosphoglycerate kinase"/>
    <property type="match status" value="1"/>
</dbReference>
<organism evidence="7">
    <name type="scientific">marine metagenome</name>
    <dbReference type="NCBI Taxonomy" id="408172"/>
    <lineage>
        <taxon>unclassified sequences</taxon>
        <taxon>metagenomes</taxon>
        <taxon>ecological metagenomes</taxon>
    </lineage>
</organism>
<gene>
    <name evidence="7" type="ORF">METZ01_LOCUS35002</name>
</gene>
<keyword evidence="5" id="KW-0418">Kinase</keyword>
<dbReference type="PIRSF" id="PIRSF000724">
    <property type="entry name" value="Pgk"/>
    <property type="match status" value="1"/>
</dbReference>
<keyword evidence="3" id="KW-0808">Transferase</keyword>
<evidence type="ECO:0000256" key="3">
    <source>
        <dbReference type="ARBA" id="ARBA00022679"/>
    </source>
</evidence>